<evidence type="ECO:0000313" key="4">
    <source>
        <dbReference type="EMBL" id="TCS88247.1"/>
    </source>
</evidence>
<evidence type="ECO:0000259" key="3">
    <source>
        <dbReference type="Pfam" id="PF13439"/>
    </source>
</evidence>
<accession>A0A4R3KTB8</accession>
<evidence type="ECO:0000313" key="5">
    <source>
        <dbReference type="Proteomes" id="UP000295807"/>
    </source>
</evidence>
<dbReference type="InterPro" id="IPR001296">
    <property type="entry name" value="Glyco_trans_1"/>
</dbReference>
<organism evidence="4 5">
    <name type="scientific">Anseongella ginsenosidimutans</name>
    <dbReference type="NCBI Taxonomy" id="496056"/>
    <lineage>
        <taxon>Bacteria</taxon>
        <taxon>Pseudomonadati</taxon>
        <taxon>Bacteroidota</taxon>
        <taxon>Sphingobacteriia</taxon>
        <taxon>Sphingobacteriales</taxon>
        <taxon>Sphingobacteriaceae</taxon>
        <taxon>Anseongella</taxon>
    </lineage>
</organism>
<proteinExistence type="predicted"/>
<dbReference type="RefSeq" id="WP_132128473.1">
    <property type="nucleotide sequence ID" value="NZ_CP042432.1"/>
</dbReference>
<dbReference type="SUPFAM" id="SSF53756">
    <property type="entry name" value="UDP-Glycosyltransferase/glycogen phosphorylase"/>
    <property type="match status" value="1"/>
</dbReference>
<evidence type="ECO:0000259" key="2">
    <source>
        <dbReference type="Pfam" id="PF00534"/>
    </source>
</evidence>
<feature type="domain" description="Glycosyltransferase subfamily 4-like N-terminal" evidence="3">
    <location>
        <begin position="86"/>
        <end position="155"/>
    </location>
</feature>
<dbReference type="Gene3D" id="3.40.50.2000">
    <property type="entry name" value="Glycogen Phosphorylase B"/>
    <property type="match status" value="2"/>
</dbReference>
<dbReference type="CDD" id="cd03809">
    <property type="entry name" value="GT4_MtfB-like"/>
    <property type="match status" value="1"/>
</dbReference>
<dbReference type="PANTHER" id="PTHR46401">
    <property type="entry name" value="GLYCOSYLTRANSFERASE WBBK-RELATED"/>
    <property type="match status" value="1"/>
</dbReference>
<gene>
    <name evidence="4" type="ORF">EDD80_103109</name>
</gene>
<dbReference type="InterPro" id="IPR028098">
    <property type="entry name" value="Glyco_trans_4-like_N"/>
</dbReference>
<dbReference type="FunFam" id="3.40.50.2000:FF:000119">
    <property type="entry name" value="Glycosyl transferase group 1"/>
    <property type="match status" value="1"/>
</dbReference>
<dbReference type="Proteomes" id="UP000295807">
    <property type="component" value="Unassembled WGS sequence"/>
</dbReference>
<name>A0A4R3KTB8_9SPHI</name>
<dbReference type="Pfam" id="PF13439">
    <property type="entry name" value="Glyco_transf_4"/>
    <property type="match status" value="1"/>
</dbReference>
<dbReference type="EMBL" id="SMAD01000003">
    <property type="protein sequence ID" value="TCS88247.1"/>
    <property type="molecule type" value="Genomic_DNA"/>
</dbReference>
<keyword evidence="1 4" id="KW-0808">Transferase</keyword>
<dbReference type="GO" id="GO:0016757">
    <property type="term" value="F:glycosyltransferase activity"/>
    <property type="evidence" value="ECO:0007669"/>
    <property type="project" value="InterPro"/>
</dbReference>
<reference evidence="4 5" key="1">
    <citation type="submission" date="2019-03" db="EMBL/GenBank/DDBJ databases">
        <title>Genomic Encyclopedia of Type Strains, Phase IV (KMG-IV): sequencing the most valuable type-strain genomes for metagenomic binning, comparative biology and taxonomic classification.</title>
        <authorList>
            <person name="Goeker M."/>
        </authorList>
    </citation>
    <scope>NUCLEOTIDE SEQUENCE [LARGE SCALE GENOMIC DNA]</scope>
    <source>
        <strain evidence="4 5">DSM 21100</strain>
    </source>
</reference>
<feature type="domain" description="Glycosyl transferase family 1" evidence="2">
    <location>
        <begin position="174"/>
        <end position="324"/>
    </location>
</feature>
<comment type="caution">
    <text evidence="4">The sequence shown here is derived from an EMBL/GenBank/DDBJ whole genome shotgun (WGS) entry which is preliminary data.</text>
</comment>
<keyword evidence="5" id="KW-1185">Reference proteome</keyword>
<dbReference type="PANTHER" id="PTHR46401:SF2">
    <property type="entry name" value="GLYCOSYLTRANSFERASE WBBK-RELATED"/>
    <property type="match status" value="1"/>
</dbReference>
<dbReference type="Pfam" id="PF00534">
    <property type="entry name" value="Glycos_transf_1"/>
    <property type="match status" value="1"/>
</dbReference>
<dbReference type="OrthoDB" id="9801609at2"/>
<sequence length="345" mass="38619">MNQLNVNGHFLHQRLTGVQRYAREILAGFDEGGYAYRILSPSVPFSSHKVGHHFWEQVLLPLKQKESAVLWSPTNTGPVYADNHGITLHDGGVFVHPEWFSSSYVQWRKMLIPRIVSRAKTIITVSEYSRKVICQHLNLAPEKVKVVYNGIDPKRFKPADSVRIKQVRAKYGLTARYLLALGSLDPRKNFARLVTAWNKYTEKNPNGYSLAIAGGSNDNFRSFQINRSDSIKLLGYVEEEDLPALYSGASGFLFPSLFEGFGLPVLEAMACGTPVLTSNTTALDEIAGDAAIKVSPGSVDSIYEGLLQLLESQTQRDILVNKGFQRIKLFDWNNAASAIYRHLMQ</sequence>
<dbReference type="AlphaFoldDB" id="A0A4R3KTB8"/>
<evidence type="ECO:0000256" key="1">
    <source>
        <dbReference type="ARBA" id="ARBA00022679"/>
    </source>
</evidence>
<dbReference type="GO" id="GO:0009103">
    <property type="term" value="P:lipopolysaccharide biosynthetic process"/>
    <property type="evidence" value="ECO:0007669"/>
    <property type="project" value="TreeGrafter"/>
</dbReference>
<protein>
    <submittedName>
        <fullName evidence="4">Glycosyltransferase involved in cell wall biosynthesis</fullName>
    </submittedName>
</protein>